<organism evidence="1">
    <name type="scientific">Papaya leaf crumple virus</name>
    <dbReference type="NCBI Taxonomy" id="928315"/>
    <lineage>
        <taxon>Viruses</taxon>
        <taxon>Monodnaviria</taxon>
        <taxon>Shotokuvirae</taxon>
        <taxon>Cressdnaviricota</taxon>
        <taxon>Repensiviricetes</taxon>
        <taxon>Geplafuvirales</taxon>
        <taxon>Geminiviridae</taxon>
        <taxon>Begomovirus</taxon>
        <taxon>Begomovirus papayae</taxon>
    </lineage>
</organism>
<accession>A0A5J6A8B1</accession>
<gene>
    <name evidence="1" type="primary">AC5</name>
</gene>
<sequence>MGLLVQALAFVTRTIGAAARLAYGLSKLRRRRTFEAGVEMMISAGRFDIIPSANN</sequence>
<reference evidence="1" key="1">
    <citation type="submission" date="2018-08" db="EMBL/GenBank/DDBJ databases">
        <title>Papaya leaf curl disease complex.</title>
        <authorList>
            <person name="Varun P."/>
        </authorList>
    </citation>
    <scope>NUCLEOTIDE SEQUENCE</scope>
    <source>
        <strain evidence="1">PSB-66</strain>
    </source>
</reference>
<name>A0A5J6A8B1_9GEMI</name>
<evidence type="ECO:0000313" key="1">
    <source>
        <dbReference type="EMBL" id="QBO66570.1"/>
    </source>
</evidence>
<proteinExistence type="predicted"/>
<protein>
    <submittedName>
        <fullName evidence="1">AC5</fullName>
    </submittedName>
</protein>
<dbReference type="EMBL" id="MH807203">
    <property type="protein sequence ID" value="QBO66570.1"/>
    <property type="molecule type" value="Genomic_DNA"/>
</dbReference>